<reference evidence="1" key="1">
    <citation type="submission" date="2020-04" db="EMBL/GenBank/DDBJ databases">
        <authorList>
            <person name="Chiriac C."/>
            <person name="Salcher M."/>
            <person name="Ghai R."/>
            <person name="Kavagutti S V."/>
        </authorList>
    </citation>
    <scope>NUCLEOTIDE SEQUENCE</scope>
</reference>
<organism evidence="1">
    <name type="scientific">uncultured Caudovirales phage</name>
    <dbReference type="NCBI Taxonomy" id="2100421"/>
    <lineage>
        <taxon>Viruses</taxon>
        <taxon>Duplodnaviria</taxon>
        <taxon>Heunggongvirae</taxon>
        <taxon>Uroviricota</taxon>
        <taxon>Caudoviricetes</taxon>
        <taxon>Peduoviridae</taxon>
        <taxon>Maltschvirus</taxon>
        <taxon>Maltschvirus maltsch</taxon>
    </lineage>
</organism>
<proteinExistence type="predicted"/>
<gene>
    <name evidence="1" type="ORF">UFOVP331_26</name>
</gene>
<evidence type="ECO:0000313" key="1">
    <source>
        <dbReference type="EMBL" id="CAB4138406.1"/>
    </source>
</evidence>
<name>A0A6J5LZX3_9CAUD</name>
<dbReference type="EMBL" id="LR796345">
    <property type="protein sequence ID" value="CAB4138406.1"/>
    <property type="molecule type" value="Genomic_DNA"/>
</dbReference>
<protein>
    <submittedName>
        <fullName evidence="1">Uncharacterized protein</fullName>
    </submittedName>
</protein>
<accession>A0A6J5LZX3</accession>
<sequence>MRKLQLRQLIKEELSRYMFFQNLKSIKMMVDEMLEMDEKMVNDVLLDGHSWAEDHITTSKDDIEEVHNFLTARLTPVANDEKEPKYKEGDVIGYGGSQYVVLSDDGFVVKAKRKKDGYQIMLNYAQLADARKIEQ</sequence>